<dbReference type="InterPro" id="IPR001091">
    <property type="entry name" value="RM_Methyltransferase"/>
</dbReference>
<dbReference type="GO" id="GO:0015667">
    <property type="term" value="F:site-specific DNA-methyltransferase (cytosine-N4-specific) activity"/>
    <property type="evidence" value="ECO:0007669"/>
    <property type="project" value="UniProtKB-EC"/>
</dbReference>
<dbReference type="EC" id="2.1.1.-" evidence="8"/>
<dbReference type="Gene3D" id="3.40.50.150">
    <property type="entry name" value="Vaccinia Virus protein VP39"/>
    <property type="match status" value="2"/>
</dbReference>
<keyword evidence="6" id="KW-0238">DNA-binding</keyword>
<sequence>MAPQDVKTGKSDNINRKNTLPDLDGKTWLRYSISVWDDLAKNTEERSIKHPAMFPAALTDRLVEVFYRRQKGMVLDPFLGSGSTLCSAYRFGIPSVGFEIAPEFLELAKKRLDQIPGDRSAYPRLIAGDARSMEEYLPPESAGLCITSPPYWDILRQRRSADGKPLRYYGEDAADLGNIEDYQEFLDSLSAVFRQVYSCLFPGAYCVVIVMDIRKGPRFFPLHMDLTAVMQHLGFFLDDIIIWDRRQEYNNLRPLGYPYVFRVNKIHEFIMIYQKPKKE</sequence>
<dbReference type="InterPro" id="IPR017985">
    <property type="entry name" value="MeTrfase_CN4_CS"/>
</dbReference>
<accession>A0A0B7MH01</accession>
<dbReference type="EMBL" id="CDRZ01000013">
    <property type="protein sequence ID" value="CEO87513.1"/>
    <property type="molecule type" value="Genomic_DNA"/>
</dbReference>
<protein>
    <recommendedName>
        <fullName evidence="8">Methyltransferase</fullName>
        <ecNumber evidence="8">2.1.1.-</ecNumber>
    </recommendedName>
</protein>
<evidence type="ECO:0000259" key="9">
    <source>
        <dbReference type="Pfam" id="PF01555"/>
    </source>
</evidence>
<comment type="catalytic activity">
    <reaction evidence="7">
        <text>a 2'-deoxycytidine in DNA + S-adenosyl-L-methionine = an N(4)-methyl-2'-deoxycytidine in DNA + S-adenosyl-L-homocysteine + H(+)</text>
        <dbReference type="Rhea" id="RHEA:16857"/>
        <dbReference type="Rhea" id="RHEA-COMP:11369"/>
        <dbReference type="Rhea" id="RHEA-COMP:13674"/>
        <dbReference type="ChEBI" id="CHEBI:15378"/>
        <dbReference type="ChEBI" id="CHEBI:57856"/>
        <dbReference type="ChEBI" id="CHEBI:59789"/>
        <dbReference type="ChEBI" id="CHEBI:85452"/>
        <dbReference type="ChEBI" id="CHEBI:137933"/>
        <dbReference type="EC" id="2.1.1.113"/>
    </reaction>
</comment>
<keyword evidence="11" id="KW-1185">Reference proteome</keyword>
<dbReference type="GO" id="GO:0003677">
    <property type="term" value="F:DNA binding"/>
    <property type="evidence" value="ECO:0007669"/>
    <property type="project" value="UniProtKB-KW"/>
</dbReference>
<dbReference type="GO" id="GO:0032259">
    <property type="term" value="P:methylation"/>
    <property type="evidence" value="ECO:0007669"/>
    <property type="project" value="UniProtKB-KW"/>
</dbReference>
<dbReference type="Pfam" id="PF01555">
    <property type="entry name" value="N6_N4_Mtase"/>
    <property type="match status" value="2"/>
</dbReference>
<dbReference type="Proteomes" id="UP000046155">
    <property type="component" value="Unassembled WGS sequence"/>
</dbReference>
<feature type="domain" description="DNA methylase N-4/N-6" evidence="9">
    <location>
        <begin position="144"/>
        <end position="279"/>
    </location>
</feature>
<evidence type="ECO:0000256" key="1">
    <source>
        <dbReference type="ARBA" id="ARBA00010203"/>
    </source>
</evidence>
<keyword evidence="2 10" id="KW-0489">Methyltransferase</keyword>
<keyword evidence="3" id="KW-0808">Transferase</keyword>
<dbReference type="GO" id="GO:0008170">
    <property type="term" value="F:N-methyltransferase activity"/>
    <property type="evidence" value="ECO:0007669"/>
    <property type="project" value="InterPro"/>
</dbReference>
<dbReference type="InterPro" id="IPR002941">
    <property type="entry name" value="DNA_methylase_N4/N6"/>
</dbReference>
<proteinExistence type="inferred from homology"/>
<dbReference type="InterPro" id="IPR029063">
    <property type="entry name" value="SAM-dependent_MTases_sf"/>
</dbReference>
<evidence type="ECO:0000256" key="6">
    <source>
        <dbReference type="ARBA" id="ARBA00023125"/>
    </source>
</evidence>
<dbReference type="PRINTS" id="PR00508">
    <property type="entry name" value="S21N4MTFRASE"/>
</dbReference>
<keyword evidence="4" id="KW-0949">S-adenosyl-L-methionine</keyword>
<evidence type="ECO:0000313" key="11">
    <source>
        <dbReference type="Proteomes" id="UP000046155"/>
    </source>
</evidence>
<evidence type="ECO:0000256" key="2">
    <source>
        <dbReference type="ARBA" id="ARBA00022603"/>
    </source>
</evidence>
<name>A0A0B7MH01_9FIRM</name>
<dbReference type="GO" id="GO:0009307">
    <property type="term" value="P:DNA restriction-modification system"/>
    <property type="evidence" value="ECO:0007669"/>
    <property type="project" value="UniProtKB-KW"/>
</dbReference>
<keyword evidence="5" id="KW-0680">Restriction system</keyword>
<evidence type="ECO:0000256" key="3">
    <source>
        <dbReference type="ARBA" id="ARBA00022679"/>
    </source>
</evidence>
<evidence type="ECO:0000256" key="8">
    <source>
        <dbReference type="RuleBase" id="RU362026"/>
    </source>
</evidence>
<evidence type="ECO:0000256" key="4">
    <source>
        <dbReference type="ARBA" id="ARBA00022691"/>
    </source>
</evidence>
<reference evidence="11" key="1">
    <citation type="submission" date="2015-01" db="EMBL/GenBank/DDBJ databases">
        <authorList>
            <person name="Manzoor Shahid"/>
            <person name="Zubair Saima"/>
        </authorList>
    </citation>
    <scope>NUCLEOTIDE SEQUENCE [LARGE SCALE GENOMIC DNA]</scope>
    <source>
        <strain evidence="11">Sp3</strain>
    </source>
</reference>
<dbReference type="PROSITE" id="PS00093">
    <property type="entry name" value="N4_MTASE"/>
    <property type="match status" value="1"/>
</dbReference>
<evidence type="ECO:0000256" key="5">
    <source>
        <dbReference type="ARBA" id="ARBA00022747"/>
    </source>
</evidence>
<dbReference type="RefSeq" id="WP_232294136.1">
    <property type="nucleotide sequence ID" value="NZ_CDRZ01000013.1"/>
</dbReference>
<dbReference type="SUPFAM" id="SSF53335">
    <property type="entry name" value="S-adenosyl-L-methionine-dependent methyltransferases"/>
    <property type="match status" value="2"/>
</dbReference>
<feature type="domain" description="DNA methylase N-4/N-6" evidence="9">
    <location>
        <begin position="26"/>
        <end position="110"/>
    </location>
</feature>
<dbReference type="REBASE" id="132386">
    <property type="entry name" value="M.SscSp3ORF110015P"/>
</dbReference>
<organism evidence="10 11">
    <name type="scientific">Syntrophaceticus schinkii</name>
    <dbReference type="NCBI Taxonomy" id="499207"/>
    <lineage>
        <taxon>Bacteria</taxon>
        <taxon>Bacillati</taxon>
        <taxon>Bacillota</taxon>
        <taxon>Clostridia</taxon>
        <taxon>Thermoanaerobacterales</taxon>
        <taxon>Thermoanaerobacterales Family III. Incertae Sedis</taxon>
        <taxon>Syntrophaceticus</taxon>
    </lineage>
</organism>
<gene>
    <name evidence="10" type="ORF">SSCH_110015</name>
</gene>
<dbReference type="AlphaFoldDB" id="A0A0B7MH01"/>
<comment type="similarity">
    <text evidence="1">Belongs to the N(4)/N(6)-methyltransferase family. N(4) subfamily.</text>
</comment>
<evidence type="ECO:0000313" key="10">
    <source>
        <dbReference type="EMBL" id="CEO87513.1"/>
    </source>
</evidence>
<evidence type="ECO:0000256" key="7">
    <source>
        <dbReference type="ARBA" id="ARBA00049120"/>
    </source>
</evidence>